<evidence type="ECO:0000313" key="3">
    <source>
        <dbReference type="Proteomes" id="UP000292452"/>
    </source>
</evidence>
<accession>A0A4Q9HUV9</accession>
<gene>
    <name evidence="2" type="ORF">EYS09_14975</name>
</gene>
<reference evidence="2 3" key="1">
    <citation type="submission" date="2019-02" db="EMBL/GenBank/DDBJ databases">
        <title>Draft Genome Sequence of Streptomyces sp. AM-2504, identified by 16S rRNA comparative analysis as a Streptomyces Kasugaensis strain.</title>
        <authorList>
            <person name="Napolioni V."/>
            <person name="Giuliodori A.M."/>
            <person name="Spurio R."/>
            <person name="Fabbretti A."/>
        </authorList>
    </citation>
    <scope>NUCLEOTIDE SEQUENCE [LARGE SCALE GENOMIC DNA]</scope>
    <source>
        <strain evidence="2 3">AM-2504</strain>
    </source>
</reference>
<dbReference type="Proteomes" id="UP000292452">
    <property type="component" value="Unassembled WGS sequence"/>
</dbReference>
<protein>
    <submittedName>
        <fullName evidence="2">Uncharacterized protein</fullName>
    </submittedName>
</protein>
<name>A0A4Q9HUV9_STRKA</name>
<keyword evidence="1" id="KW-0472">Membrane</keyword>
<evidence type="ECO:0000256" key="1">
    <source>
        <dbReference type="SAM" id="Phobius"/>
    </source>
</evidence>
<keyword evidence="1" id="KW-1133">Transmembrane helix</keyword>
<keyword evidence="1" id="KW-0812">Transmembrane</keyword>
<evidence type="ECO:0000313" key="2">
    <source>
        <dbReference type="EMBL" id="TBO58882.1"/>
    </source>
</evidence>
<feature type="transmembrane region" description="Helical" evidence="1">
    <location>
        <begin position="37"/>
        <end position="62"/>
    </location>
</feature>
<dbReference type="AlphaFoldDB" id="A0A4Q9HUV9"/>
<sequence>MTVTPAQISLGGLAAAFAVLVFTLVRWWRNGFPAPSAVAIAGGLLIGLLGALCSGGLLGWAAHRMVTSVTNPLGNAVSGKSSDWLLPQAAPSGMTPGGGVATTLLLIVALIAWRCCDNQLRRQIAAGAFVGSAAGLIGGASGLAALTLIPAVNDLGDAIIADLPFQ</sequence>
<organism evidence="2 3">
    <name type="scientific">Streptomyces kasugaensis</name>
    <dbReference type="NCBI Taxonomy" id="1946"/>
    <lineage>
        <taxon>Bacteria</taxon>
        <taxon>Bacillati</taxon>
        <taxon>Actinomycetota</taxon>
        <taxon>Actinomycetes</taxon>
        <taxon>Kitasatosporales</taxon>
        <taxon>Streptomycetaceae</taxon>
        <taxon>Streptomyces</taxon>
    </lineage>
</organism>
<feature type="transmembrane region" description="Helical" evidence="1">
    <location>
        <begin position="6"/>
        <end position="25"/>
    </location>
</feature>
<dbReference type="EMBL" id="SIXH01000110">
    <property type="protein sequence ID" value="TBO58882.1"/>
    <property type="molecule type" value="Genomic_DNA"/>
</dbReference>
<comment type="caution">
    <text evidence="2">The sequence shown here is derived from an EMBL/GenBank/DDBJ whole genome shotgun (WGS) entry which is preliminary data.</text>
</comment>
<proteinExistence type="predicted"/>
<keyword evidence="3" id="KW-1185">Reference proteome</keyword>
<feature type="transmembrane region" description="Helical" evidence="1">
    <location>
        <begin position="125"/>
        <end position="149"/>
    </location>
</feature>
<dbReference type="RefSeq" id="WP_131123602.1">
    <property type="nucleotide sequence ID" value="NZ_SIXH01000110.1"/>
</dbReference>
<feature type="transmembrane region" description="Helical" evidence="1">
    <location>
        <begin position="94"/>
        <end position="113"/>
    </location>
</feature>